<organism evidence="1 2">
    <name type="scientific">Prosthecochloris marina</name>
    <dbReference type="NCBI Taxonomy" id="2017681"/>
    <lineage>
        <taxon>Bacteria</taxon>
        <taxon>Pseudomonadati</taxon>
        <taxon>Chlorobiota</taxon>
        <taxon>Chlorobiia</taxon>
        <taxon>Chlorobiales</taxon>
        <taxon>Chlorobiaceae</taxon>
        <taxon>Prosthecochloris</taxon>
    </lineage>
</organism>
<dbReference type="Proteomes" id="UP000246278">
    <property type="component" value="Unassembled WGS sequence"/>
</dbReference>
<dbReference type="Gene3D" id="3.40.50.300">
    <property type="entry name" value="P-loop containing nucleotide triphosphate hydrolases"/>
    <property type="match status" value="1"/>
</dbReference>
<accession>A0A317T5K1</accession>
<dbReference type="EMBL" id="PDNZ01000005">
    <property type="protein sequence ID" value="PWW81924.1"/>
    <property type="molecule type" value="Genomic_DNA"/>
</dbReference>
<comment type="caution">
    <text evidence="1">The sequence shown here is derived from an EMBL/GenBank/DDBJ whole genome shotgun (WGS) entry which is preliminary data.</text>
</comment>
<dbReference type="InterPro" id="IPR011009">
    <property type="entry name" value="Kinase-like_dom_sf"/>
</dbReference>
<sequence>MITIEHALRSPAAYPHPVEDIAIVETHISLVFLTGTYAYKIKKAVNLGFLDFSTLEKRKHFCSEELRRNKRLCRDIYLDVVPIIQQAGTVTVGGKGRIIDYAVKMIQFDRELELDTLLKQDKITNRQIAQISRIVAAFHDSTPVAGPDTPYGRPDILIKPIHDNFIEAERLNKDQQEQKLLDKLKQWTEAEYKRLTPQFVSRKSKGAIRECHGDMHTGNMVLWKGRVMIFDCIEFNPFLSTIDVFSEIAFLVMDLEHSNHQEHASSFLNGYLSLTGDYNGLALLRFYKTYRAMVRAKVTAIRHLQEKNHREKEKTLAEHRSYISTALSYISPAPFGLILTCGVSGSGKTTVAKKLVSRIPAIHVRSDIERKRLFGLKPLEKSDPEKNKAMYSAQSSKRTYARLHSIAGTCLENNYPVIIDATFLYEDERKRFISLGEQNNVPVVILHCHAPEKLLEKRIGNRQSAGNDPSEADNTVLKQQIRRFLPLSASEQHITVTIDTSSPSSIEAGIAETMRRIQGKNAG</sequence>
<dbReference type="InterPro" id="IPR027417">
    <property type="entry name" value="P-loop_NTPase"/>
</dbReference>
<gene>
    <name evidence="1" type="ORF">CR164_08585</name>
</gene>
<dbReference type="OrthoDB" id="9810277at2"/>
<protein>
    <submittedName>
        <fullName evidence="1">Uncharacterized protein</fullName>
    </submittedName>
</protein>
<reference evidence="2" key="1">
    <citation type="submission" date="2017-10" db="EMBL/GenBank/DDBJ databases">
        <authorList>
            <person name="Gaisin V.A."/>
            <person name="Rysina M.S."/>
            <person name="Grouzdev D.S."/>
        </authorList>
    </citation>
    <scope>NUCLEOTIDE SEQUENCE [LARGE SCALE GENOMIC DNA]</scope>
    <source>
        <strain evidence="2">V1</strain>
    </source>
</reference>
<dbReference type="PANTHER" id="PTHR43883:SF1">
    <property type="entry name" value="GLUCONOKINASE"/>
    <property type="match status" value="1"/>
</dbReference>
<name>A0A317T5K1_9CHLB</name>
<evidence type="ECO:0000313" key="1">
    <source>
        <dbReference type="EMBL" id="PWW81924.1"/>
    </source>
</evidence>
<proteinExistence type="predicted"/>
<dbReference type="PANTHER" id="PTHR43883">
    <property type="entry name" value="SLR0207 PROTEIN"/>
    <property type="match status" value="1"/>
</dbReference>
<evidence type="ECO:0000313" key="2">
    <source>
        <dbReference type="Proteomes" id="UP000246278"/>
    </source>
</evidence>
<dbReference type="InterPro" id="IPR052732">
    <property type="entry name" value="Cell-binding_unc_protein"/>
</dbReference>
<dbReference type="SUPFAM" id="SSF52540">
    <property type="entry name" value="P-loop containing nucleoside triphosphate hydrolases"/>
    <property type="match status" value="1"/>
</dbReference>
<dbReference type="Pfam" id="PF13671">
    <property type="entry name" value="AAA_33"/>
    <property type="match status" value="1"/>
</dbReference>
<keyword evidence="2" id="KW-1185">Reference proteome</keyword>
<dbReference type="AlphaFoldDB" id="A0A317T5K1"/>
<dbReference type="Gene3D" id="3.90.1200.10">
    <property type="match status" value="1"/>
</dbReference>
<dbReference type="SUPFAM" id="SSF56112">
    <property type="entry name" value="Protein kinase-like (PK-like)"/>
    <property type="match status" value="1"/>
</dbReference>